<keyword evidence="2" id="KW-0808">Transferase</keyword>
<dbReference type="Proteomes" id="UP000033633">
    <property type="component" value="Unassembled WGS sequence"/>
</dbReference>
<reference evidence="2 3" key="1">
    <citation type="submission" date="2014-12" db="EMBL/GenBank/DDBJ databases">
        <title>Mercury Reductase activity and rhizosphere competence traits in the genome of root associated Photobacterium halotolerans MELD1.</title>
        <authorList>
            <person name="Mathew D.C."/>
            <person name="Huang C.-C."/>
        </authorList>
    </citation>
    <scope>NUCLEOTIDE SEQUENCE [LARGE SCALE GENOMIC DNA]</scope>
    <source>
        <strain evidence="2 3">MELD1</strain>
    </source>
</reference>
<dbReference type="PANTHER" id="PTHR33525:SF3">
    <property type="entry name" value="RIBONUCLEASE Y"/>
    <property type="match status" value="1"/>
</dbReference>
<evidence type="ECO:0000313" key="3">
    <source>
        <dbReference type="Proteomes" id="UP000033633"/>
    </source>
</evidence>
<keyword evidence="3" id="KW-1185">Reference proteome</keyword>
<dbReference type="InterPro" id="IPR013976">
    <property type="entry name" value="HDOD"/>
</dbReference>
<comment type="caution">
    <text evidence="2">The sequence shown here is derived from an EMBL/GenBank/DDBJ whole genome shotgun (WGS) entry which is preliminary data.</text>
</comment>
<proteinExistence type="predicted"/>
<dbReference type="SUPFAM" id="SSF109604">
    <property type="entry name" value="HD-domain/PDEase-like"/>
    <property type="match status" value="1"/>
</dbReference>
<dbReference type="PANTHER" id="PTHR33525">
    <property type="match status" value="1"/>
</dbReference>
<dbReference type="Pfam" id="PF08668">
    <property type="entry name" value="HDOD"/>
    <property type="match status" value="1"/>
</dbReference>
<dbReference type="PROSITE" id="PS51833">
    <property type="entry name" value="HDOD"/>
    <property type="match status" value="1"/>
</dbReference>
<keyword evidence="2" id="KW-0418">Kinase</keyword>
<dbReference type="OrthoDB" id="598113at2"/>
<dbReference type="PATRIC" id="fig|265726.11.peg.2956"/>
<evidence type="ECO:0000313" key="2">
    <source>
        <dbReference type="EMBL" id="KKC97989.1"/>
    </source>
</evidence>
<gene>
    <name evidence="2" type="ORF">KY46_20745</name>
</gene>
<accession>A0A0F5V8Y4</accession>
<dbReference type="Gene3D" id="1.10.3210.10">
    <property type="entry name" value="Hypothetical protein af1432"/>
    <property type="match status" value="1"/>
</dbReference>
<protein>
    <submittedName>
        <fullName evidence="2">Histidine kinase</fullName>
    </submittedName>
</protein>
<dbReference type="GO" id="GO:0016301">
    <property type="term" value="F:kinase activity"/>
    <property type="evidence" value="ECO:0007669"/>
    <property type="project" value="UniProtKB-KW"/>
</dbReference>
<evidence type="ECO:0000259" key="1">
    <source>
        <dbReference type="PROSITE" id="PS51833"/>
    </source>
</evidence>
<dbReference type="InterPro" id="IPR052340">
    <property type="entry name" value="RNase_Y/CdgJ"/>
</dbReference>
<dbReference type="EMBL" id="JWYV01000029">
    <property type="protein sequence ID" value="KKC97989.1"/>
    <property type="molecule type" value="Genomic_DNA"/>
</dbReference>
<feature type="domain" description="HDOD" evidence="1">
    <location>
        <begin position="39"/>
        <end position="237"/>
    </location>
</feature>
<organism evidence="2 3">
    <name type="scientific">Photobacterium halotolerans</name>
    <dbReference type="NCBI Taxonomy" id="265726"/>
    <lineage>
        <taxon>Bacteria</taxon>
        <taxon>Pseudomonadati</taxon>
        <taxon>Pseudomonadota</taxon>
        <taxon>Gammaproteobacteria</taxon>
        <taxon>Vibrionales</taxon>
        <taxon>Vibrionaceae</taxon>
        <taxon>Photobacterium</taxon>
    </lineage>
</organism>
<name>A0A0F5V8Y4_9GAMM</name>
<sequence length="307" mass="34982">MPHVSFFWLKPENDKILTGLQSEFHALVKDAIKENRLKLPPIPDVLTELQTLCNRDDSTVRDAATLLLNDPGMTATVIKTSNTMMFNRRNIVCHDIQTAVSRLGIFRVRDIITAKTVLDIKLNSSFDIECKSLLLNSATRSRQLAGSMALITQNLLQYRPELKIEPEKALLAGLFADIGLFSLIHEYQNYLDSGNFLDINFAKYVFEHCCNRSSLDILKHWGFDEDYLEVACNKRFFPAHKKEDDITYLDVARMANHLLLFKDNDDAIDEHEVELDLAGAEVMFTLTNLPDEEFNSQINHVLLSSGF</sequence>
<dbReference type="STRING" id="265726.KY46_20745"/>
<dbReference type="AlphaFoldDB" id="A0A0F5V8Y4"/>